<evidence type="ECO:0000313" key="2">
    <source>
        <dbReference type="EMBL" id="QNC71626.1"/>
    </source>
</evidence>
<sequence length="62" mass="6751">MRSVAWLWQALLAAMMVMLVAGPTAAIPAVDPFGRVKRSPWHGGTWGCKPIWACQNSPPYLG</sequence>
<keyword evidence="1" id="KW-0732">Signal</keyword>
<evidence type="ECO:0000256" key="1">
    <source>
        <dbReference type="SAM" id="SignalP"/>
    </source>
</evidence>
<name>A0A7G6KSY9_SCYPA</name>
<feature type="chain" id="PRO_5028844335" evidence="1">
    <location>
        <begin position="27"/>
        <end position="62"/>
    </location>
</feature>
<feature type="signal peptide" evidence="1">
    <location>
        <begin position="1"/>
        <end position="26"/>
    </location>
</feature>
<organism evidence="2">
    <name type="scientific">Scylla paramamosain</name>
    <name type="common">Mud crab</name>
    <dbReference type="NCBI Taxonomy" id="85552"/>
    <lineage>
        <taxon>Eukaryota</taxon>
        <taxon>Metazoa</taxon>
        <taxon>Ecdysozoa</taxon>
        <taxon>Arthropoda</taxon>
        <taxon>Crustacea</taxon>
        <taxon>Multicrustacea</taxon>
        <taxon>Malacostraca</taxon>
        <taxon>Eumalacostraca</taxon>
        <taxon>Eucarida</taxon>
        <taxon>Decapoda</taxon>
        <taxon>Pleocyemata</taxon>
        <taxon>Brachyura</taxon>
        <taxon>Eubrachyura</taxon>
        <taxon>Portunoidea</taxon>
        <taxon>Portunidae</taxon>
        <taxon>Portuninae</taxon>
        <taxon>Scylla</taxon>
    </lineage>
</organism>
<reference evidence="2" key="1">
    <citation type="journal article" date="2020" name="Fish Shellfish">
        <title>Characterization and antimicrobial evaluation of a new Spgly-AMP, glycine-rich antimicrobial peptide from the mud crab Scylla paramamosain.</title>
        <authorList>
            <person name="Xie Y."/>
            <person name="Wan H."/>
            <person name="Zeng X."/>
            <person name="Zhang Z."/>
            <person name="Wang Y."/>
        </authorList>
    </citation>
    <scope>NUCLEOTIDE SEQUENCE</scope>
</reference>
<accession>A0A7G6KSY9</accession>
<proteinExistence type="evidence at transcript level"/>
<dbReference type="EMBL" id="MT583080">
    <property type="protein sequence ID" value="QNC71626.1"/>
    <property type="molecule type" value="mRNA"/>
</dbReference>
<dbReference type="AlphaFoldDB" id="A0A7G6KSY9"/>
<protein>
    <submittedName>
        <fullName evidence="2">Amp</fullName>
    </submittedName>
</protein>